<comment type="subcellular location">
    <subcellularLocation>
        <location evidence="1">Nucleus</location>
    </subcellularLocation>
</comment>
<dbReference type="CDD" id="cd17744">
    <property type="entry name" value="BRCT_MDC1_rpt1"/>
    <property type="match status" value="1"/>
</dbReference>
<feature type="compositionally biased region" description="Polar residues" evidence="6">
    <location>
        <begin position="772"/>
        <end position="782"/>
    </location>
</feature>
<feature type="compositionally biased region" description="Basic residues" evidence="6">
    <location>
        <begin position="991"/>
        <end position="1000"/>
    </location>
</feature>
<dbReference type="PANTHER" id="PTHR23196:SF1">
    <property type="entry name" value="PAX-INTERACTING PROTEIN 1"/>
    <property type="match status" value="1"/>
</dbReference>
<dbReference type="SMART" id="SM00384">
    <property type="entry name" value="AT_hook"/>
    <property type="match status" value="3"/>
</dbReference>
<dbReference type="PANTHER" id="PTHR23196">
    <property type="entry name" value="PAX TRANSCRIPTION ACTIVATION DOMAIN INTERACTING PROTEIN"/>
    <property type="match status" value="1"/>
</dbReference>
<dbReference type="InterPro" id="IPR036420">
    <property type="entry name" value="BRCT_dom_sf"/>
</dbReference>
<feature type="region of interest" description="Disordered" evidence="6">
    <location>
        <begin position="591"/>
        <end position="1078"/>
    </location>
</feature>
<feature type="compositionally biased region" description="Polar residues" evidence="6">
    <location>
        <begin position="862"/>
        <end position="875"/>
    </location>
</feature>
<dbReference type="OMA" id="KIAFTMC"/>
<dbReference type="InterPro" id="IPR040513">
    <property type="entry name" value="MU2_FHA"/>
</dbReference>
<evidence type="ECO:0000256" key="5">
    <source>
        <dbReference type="ARBA" id="ARBA00030146"/>
    </source>
</evidence>
<dbReference type="Pfam" id="PF18221">
    <property type="entry name" value="MU2_FHA"/>
    <property type="match status" value="1"/>
</dbReference>
<feature type="compositionally biased region" description="Polar residues" evidence="6">
    <location>
        <begin position="1020"/>
        <end position="1031"/>
    </location>
</feature>
<dbReference type="eggNOG" id="KOG2043">
    <property type="taxonomic scope" value="Eukaryota"/>
</dbReference>
<feature type="compositionally biased region" description="Basic and acidic residues" evidence="6">
    <location>
        <begin position="924"/>
        <end position="934"/>
    </location>
</feature>
<evidence type="ECO:0000259" key="7">
    <source>
        <dbReference type="PROSITE" id="PS50172"/>
    </source>
</evidence>
<proteinExistence type="predicted"/>
<name>B4GS41_DROPE</name>
<feature type="compositionally biased region" description="Basic and acidic residues" evidence="6">
    <location>
        <begin position="883"/>
        <end position="917"/>
    </location>
</feature>
<gene>
    <name evidence="8" type="primary">Dper\GL24813</name>
    <name evidence="8" type="ORF">Dper_GL24813</name>
</gene>
<feature type="compositionally biased region" description="Polar residues" evidence="6">
    <location>
        <begin position="818"/>
        <end position="828"/>
    </location>
</feature>
<dbReference type="GO" id="GO:0006974">
    <property type="term" value="P:DNA damage response"/>
    <property type="evidence" value="ECO:0007669"/>
    <property type="project" value="UniProtKB-KW"/>
</dbReference>
<dbReference type="SUPFAM" id="SSF52113">
    <property type="entry name" value="BRCT domain"/>
    <property type="match status" value="2"/>
</dbReference>
<dbReference type="CDD" id="cd18432">
    <property type="entry name" value="BRCT_PAXIP1_rpt6_like"/>
    <property type="match status" value="1"/>
</dbReference>
<evidence type="ECO:0000313" key="8">
    <source>
        <dbReference type="EMBL" id="EDW40576.1"/>
    </source>
</evidence>
<dbReference type="InterPro" id="IPR001357">
    <property type="entry name" value="BRCT_dom"/>
</dbReference>
<feature type="compositionally biased region" description="Basic and acidic residues" evidence="6">
    <location>
        <begin position="974"/>
        <end position="984"/>
    </location>
</feature>
<dbReference type="STRING" id="7234.B4GS41"/>
<accession>B4GS41</accession>
<organism evidence="9">
    <name type="scientific">Drosophila persimilis</name>
    <name type="common">Fruit fly</name>
    <dbReference type="NCBI Taxonomy" id="7234"/>
    <lineage>
        <taxon>Eukaryota</taxon>
        <taxon>Metazoa</taxon>
        <taxon>Ecdysozoa</taxon>
        <taxon>Arthropoda</taxon>
        <taxon>Hexapoda</taxon>
        <taxon>Insecta</taxon>
        <taxon>Pterygota</taxon>
        <taxon>Neoptera</taxon>
        <taxon>Endopterygota</taxon>
        <taxon>Diptera</taxon>
        <taxon>Brachycera</taxon>
        <taxon>Muscomorpha</taxon>
        <taxon>Ephydroidea</taxon>
        <taxon>Drosophilidae</taxon>
        <taxon>Drosophila</taxon>
        <taxon>Sophophora</taxon>
    </lineage>
</organism>
<evidence type="ECO:0000256" key="6">
    <source>
        <dbReference type="SAM" id="MobiDB-lite"/>
    </source>
</evidence>
<evidence type="ECO:0000313" key="9">
    <source>
        <dbReference type="Proteomes" id="UP000008744"/>
    </source>
</evidence>
<feature type="compositionally biased region" description="Polar residues" evidence="6">
    <location>
        <begin position="371"/>
        <end position="383"/>
    </location>
</feature>
<feature type="compositionally biased region" description="Polar residues" evidence="6">
    <location>
        <begin position="1061"/>
        <end position="1078"/>
    </location>
</feature>
<dbReference type="Gene3D" id="2.60.200.20">
    <property type="match status" value="1"/>
</dbReference>
<feature type="compositionally biased region" description="Basic and acidic residues" evidence="6">
    <location>
        <begin position="619"/>
        <end position="629"/>
    </location>
</feature>
<protein>
    <recommendedName>
        <fullName evidence="4">PAX-interacting protein 1</fullName>
    </recommendedName>
    <alternativeName>
        <fullName evidence="5">PAX transactivation activation domain-interacting protein</fullName>
    </alternativeName>
</protein>
<evidence type="ECO:0000256" key="3">
    <source>
        <dbReference type="ARBA" id="ARBA00023242"/>
    </source>
</evidence>
<feature type="domain" description="BRCT" evidence="7">
    <location>
        <begin position="1223"/>
        <end position="1302"/>
    </location>
</feature>
<keyword evidence="9" id="KW-1185">Reference proteome</keyword>
<keyword evidence="3" id="KW-0539">Nucleus</keyword>
<dbReference type="GO" id="GO:0003677">
    <property type="term" value="F:DNA binding"/>
    <property type="evidence" value="ECO:0007669"/>
    <property type="project" value="InterPro"/>
</dbReference>
<dbReference type="PROSITE" id="PS50172">
    <property type="entry name" value="BRCT"/>
    <property type="match status" value="1"/>
</dbReference>
<dbReference type="Pfam" id="PF16589">
    <property type="entry name" value="BRCT_2"/>
    <property type="match status" value="1"/>
</dbReference>
<feature type="compositionally biased region" description="Basic residues" evidence="6">
    <location>
        <begin position="950"/>
        <end position="960"/>
    </location>
</feature>
<feature type="compositionally biased region" description="Basic and acidic residues" evidence="6">
    <location>
        <begin position="1032"/>
        <end position="1050"/>
    </location>
</feature>
<feature type="compositionally biased region" description="Basic and acidic residues" evidence="6">
    <location>
        <begin position="698"/>
        <end position="711"/>
    </location>
</feature>
<dbReference type="InterPro" id="IPR017956">
    <property type="entry name" value="AT_hook_DNA-bd_motif"/>
</dbReference>
<feature type="compositionally biased region" description="Basic and acidic residues" evidence="6">
    <location>
        <begin position="505"/>
        <end position="520"/>
    </location>
</feature>
<feature type="region of interest" description="Disordered" evidence="6">
    <location>
        <begin position="466"/>
        <end position="534"/>
    </location>
</feature>
<sequence length="1317" mass="145007">MAAVSLSINGEPAVLLQPDTVYRIGRNEAYEFCVADESMELFHALAIVYRAGVLRVTALMGKVFVNGLENGNVDISRKDAIDGKVKLRFGNVAAEAQMMEPIQHHDSSGFGESLKDTSVDTTSDSLVIPETEVQSVNTSANTTVGSFFVPETQAVVFDKGVSKGGKVSLGDDFMIPETQDLLSTPPVVVHNENSNSIDEDASEMGTQIRICTQEFNNFDEDAFDDFDSSMIMGDSVTALSLRQRIENKNKQDVDEKDLELSALNWSATNPKCTVLNSTKAGELSPRELACITPDLSGQNPSQNAGNCTPDLFDLMNAGNVLSERSATPTLCGLKQLIVATIETPTATPIEVEDKENQDFIVTPSKEPASESPKNGNENNETNQDFIATQPFPFHLKRKQERLQATESLKDRPDGELINQDFIETQPFPSKLKQNALKAADYPKDRSYEEETNQDFIATQPFPLWKKKNRNAAESTEEHRDSEDNQDFIATEAFPSISKQASKNAPENKENIPVEKNDTEPKASTSKGAKDLNSRTYNEIMEILDKMAAGFPQPPDDPNEPQIKFARLESIYPGRGQQAALGLPKLPEVLNSRIAGSESPPRTTKNKISRLPLNSFIEEEDKKAADKESAPELVVTNTQLDVASHSKVKKTIGPQKEEQASDMESSPELVVKVRPGRSKRSTSTQHDSASHSKVKKTIGPKEEAQASDKESTPELVVKVRPGKLKRSTNTQFDSASHSKKKKTIEPQKEEPASDMESSPELVVKVRPGRPKKSTSTQLDSASHSKVKKTIGPKEEAQASHKESSPELMSKVRPGRSKRSTSTQLDSASHSKVKKKIEPKKEEQASDMESSPELVVKVRPGRSKGSTSTQLDSASNSKVKKKIEPKKEKQTADKESSYSKVKKTVEPKQEEQDVPDASRSRLRNAKTIDKIQEKAAKIGNTPEEGVVEKIASKRVGRPRKIKTPTSTPQDTIQSKIKKENPPEKENANTSAVAKRRVGRPRKSQTPTEDKPEIKPKGKRSETSSTTDKIITRNTSEEKAKGEPQSKAAETRESVVMVKKKQLTKSTSVTEEDNGPTTSTAAAAAQKETLGLRGRSIISTGTGTVASSQENALKAINEHVRKAKGQGKIKIAFSMCNLAELASVLKALKHSVEKTDDPLNCDVLIMDKGDRTYKFLVGIAASKPILSSSWLQSMRASSRATVQTEHLFSDSNFEKLYKFDPLMAMQHPQLLSGLNFMLCEGIQPNQKEMKAIIESAGGKVHKEPPAQELNLYVITVAKDKKRYKRILQNRAHVQYITTEGIMKTLVQHNLDLLNDPKVQI</sequence>
<dbReference type="Proteomes" id="UP000008744">
    <property type="component" value="Unassembled WGS sequence"/>
</dbReference>
<feature type="compositionally biased region" description="Basic and acidic residues" evidence="6">
    <location>
        <begin position="1005"/>
        <end position="1019"/>
    </location>
</feature>
<dbReference type="GO" id="GO:0005634">
    <property type="term" value="C:nucleus"/>
    <property type="evidence" value="ECO:0007669"/>
    <property type="project" value="UniProtKB-SubCell"/>
</dbReference>
<feature type="region of interest" description="Disordered" evidence="6">
    <location>
        <begin position="363"/>
        <end position="383"/>
    </location>
</feature>
<dbReference type="InterPro" id="IPR051579">
    <property type="entry name" value="DDR_Transcriptional_Reg"/>
</dbReference>
<reference evidence="8 9" key="1">
    <citation type="journal article" date="2007" name="Nature">
        <title>Evolution of genes and genomes on the Drosophila phylogeny.</title>
        <authorList>
            <consortium name="Drosophila 12 Genomes Consortium"/>
            <person name="Clark A.G."/>
            <person name="Eisen M.B."/>
            <person name="Smith D.R."/>
            <person name="Bergman C.M."/>
            <person name="Oliver B."/>
            <person name="Markow T.A."/>
            <person name="Kaufman T.C."/>
            <person name="Kellis M."/>
            <person name="Gelbart W."/>
            <person name="Iyer V.N."/>
            <person name="Pollard D.A."/>
            <person name="Sackton T.B."/>
            <person name="Larracuente A.M."/>
            <person name="Singh N.D."/>
            <person name="Abad J.P."/>
            <person name="Abt D.N."/>
            <person name="Adryan B."/>
            <person name="Aguade M."/>
            <person name="Akashi H."/>
            <person name="Anderson W.W."/>
            <person name="Aquadro C.F."/>
            <person name="Ardell D.H."/>
            <person name="Arguello R."/>
            <person name="Artieri C.G."/>
            <person name="Barbash D.A."/>
            <person name="Barker D."/>
            <person name="Barsanti P."/>
            <person name="Batterham P."/>
            <person name="Batzoglou S."/>
            <person name="Begun D."/>
            <person name="Bhutkar A."/>
            <person name="Blanco E."/>
            <person name="Bosak S.A."/>
            <person name="Bradley R.K."/>
            <person name="Brand A.D."/>
            <person name="Brent M.R."/>
            <person name="Brooks A.N."/>
            <person name="Brown R.H."/>
            <person name="Butlin R.K."/>
            <person name="Caggese C."/>
            <person name="Calvi B.R."/>
            <person name="Bernardo de Carvalho A."/>
            <person name="Caspi A."/>
            <person name="Castrezana S."/>
            <person name="Celniker S.E."/>
            <person name="Chang J.L."/>
            <person name="Chapple C."/>
            <person name="Chatterji S."/>
            <person name="Chinwalla A."/>
            <person name="Civetta A."/>
            <person name="Clifton S.W."/>
            <person name="Comeron J.M."/>
            <person name="Costello J.C."/>
            <person name="Coyne J.A."/>
            <person name="Daub J."/>
            <person name="David R.G."/>
            <person name="Delcher A.L."/>
            <person name="Delehaunty K."/>
            <person name="Do C.B."/>
            <person name="Ebling H."/>
            <person name="Edwards K."/>
            <person name="Eickbush T."/>
            <person name="Evans J.D."/>
            <person name="Filipski A."/>
            <person name="Findeiss S."/>
            <person name="Freyhult E."/>
            <person name="Fulton L."/>
            <person name="Fulton R."/>
            <person name="Garcia A.C."/>
            <person name="Gardiner A."/>
            <person name="Garfield D.A."/>
            <person name="Garvin B.E."/>
            <person name="Gibson G."/>
            <person name="Gilbert D."/>
            <person name="Gnerre S."/>
            <person name="Godfrey J."/>
            <person name="Good R."/>
            <person name="Gotea V."/>
            <person name="Gravely B."/>
            <person name="Greenberg A.J."/>
            <person name="Griffiths-Jones S."/>
            <person name="Gross S."/>
            <person name="Guigo R."/>
            <person name="Gustafson E.A."/>
            <person name="Haerty W."/>
            <person name="Hahn M.W."/>
            <person name="Halligan D.L."/>
            <person name="Halpern A.L."/>
            <person name="Halter G.M."/>
            <person name="Han M.V."/>
            <person name="Heger A."/>
            <person name="Hillier L."/>
            <person name="Hinrichs A.S."/>
            <person name="Holmes I."/>
            <person name="Hoskins R.A."/>
            <person name="Hubisz M.J."/>
            <person name="Hultmark D."/>
            <person name="Huntley M.A."/>
            <person name="Jaffe D.B."/>
            <person name="Jagadeeshan S."/>
            <person name="Jeck W.R."/>
            <person name="Johnson J."/>
            <person name="Jones C.D."/>
            <person name="Jordan W.C."/>
            <person name="Karpen G.H."/>
            <person name="Kataoka E."/>
            <person name="Keightley P.D."/>
            <person name="Kheradpour P."/>
            <person name="Kirkness E.F."/>
            <person name="Koerich L.B."/>
            <person name="Kristiansen K."/>
            <person name="Kudrna D."/>
            <person name="Kulathinal R.J."/>
            <person name="Kumar S."/>
            <person name="Kwok R."/>
            <person name="Lander E."/>
            <person name="Langley C.H."/>
            <person name="Lapoint R."/>
            <person name="Lazzaro B.P."/>
            <person name="Lee S.J."/>
            <person name="Levesque L."/>
            <person name="Li R."/>
            <person name="Lin C.F."/>
            <person name="Lin M.F."/>
            <person name="Lindblad-Toh K."/>
            <person name="Llopart A."/>
            <person name="Long M."/>
            <person name="Low L."/>
            <person name="Lozovsky E."/>
            <person name="Lu J."/>
            <person name="Luo M."/>
            <person name="Machado C.A."/>
            <person name="Makalowski W."/>
            <person name="Marzo M."/>
            <person name="Matsuda M."/>
            <person name="Matzkin L."/>
            <person name="McAllister B."/>
            <person name="McBride C.S."/>
            <person name="McKernan B."/>
            <person name="McKernan K."/>
            <person name="Mendez-Lago M."/>
            <person name="Minx P."/>
            <person name="Mollenhauer M.U."/>
            <person name="Montooth K."/>
            <person name="Mount S.M."/>
            <person name="Mu X."/>
            <person name="Myers E."/>
            <person name="Negre B."/>
            <person name="Newfeld S."/>
            <person name="Nielsen R."/>
            <person name="Noor M.A."/>
            <person name="O'Grady P."/>
            <person name="Pachter L."/>
            <person name="Papaceit M."/>
            <person name="Parisi M.J."/>
            <person name="Parisi M."/>
            <person name="Parts L."/>
            <person name="Pedersen J.S."/>
            <person name="Pesole G."/>
            <person name="Phillippy A.M."/>
            <person name="Ponting C.P."/>
            <person name="Pop M."/>
            <person name="Porcelli D."/>
            <person name="Powell J.R."/>
            <person name="Prohaska S."/>
            <person name="Pruitt K."/>
            <person name="Puig M."/>
            <person name="Quesneville H."/>
            <person name="Ram K.R."/>
            <person name="Rand D."/>
            <person name="Rasmussen M.D."/>
            <person name="Reed L.K."/>
            <person name="Reenan R."/>
            <person name="Reily A."/>
            <person name="Remington K.A."/>
            <person name="Rieger T.T."/>
            <person name="Ritchie M.G."/>
            <person name="Robin C."/>
            <person name="Rogers Y.H."/>
            <person name="Rohde C."/>
            <person name="Rozas J."/>
            <person name="Rubenfield M.J."/>
            <person name="Ruiz A."/>
            <person name="Russo S."/>
            <person name="Salzberg S.L."/>
            <person name="Sanchez-Gracia A."/>
            <person name="Saranga D.J."/>
            <person name="Sato H."/>
            <person name="Schaeffer S.W."/>
            <person name="Schatz M.C."/>
            <person name="Schlenke T."/>
            <person name="Schwartz R."/>
            <person name="Segarra C."/>
            <person name="Singh R.S."/>
            <person name="Sirot L."/>
            <person name="Sirota M."/>
            <person name="Sisneros N.B."/>
            <person name="Smith C.D."/>
            <person name="Smith T.F."/>
            <person name="Spieth J."/>
            <person name="Stage D.E."/>
            <person name="Stark A."/>
            <person name="Stephan W."/>
            <person name="Strausberg R.L."/>
            <person name="Strempel S."/>
            <person name="Sturgill D."/>
            <person name="Sutton G."/>
            <person name="Sutton G.G."/>
            <person name="Tao W."/>
            <person name="Teichmann S."/>
            <person name="Tobari Y.N."/>
            <person name="Tomimura Y."/>
            <person name="Tsolas J.M."/>
            <person name="Valente V.L."/>
            <person name="Venter E."/>
            <person name="Venter J.C."/>
            <person name="Vicario S."/>
            <person name="Vieira F.G."/>
            <person name="Vilella A.J."/>
            <person name="Villasante A."/>
            <person name="Walenz B."/>
            <person name="Wang J."/>
            <person name="Wasserman M."/>
            <person name="Watts T."/>
            <person name="Wilson D."/>
            <person name="Wilson R.K."/>
            <person name="Wing R.A."/>
            <person name="Wolfner M.F."/>
            <person name="Wong A."/>
            <person name="Wong G.K."/>
            <person name="Wu C.I."/>
            <person name="Wu G."/>
            <person name="Yamamoto D."/>
            <person name="Yang H.P."/>
            <person name="Yang S.P."/>
            <person name="Yorke J.A."/>
            <person name="Yoshida K."/>
            <person name="Zdobnov E."/>
            <person name="Zhang P."/>
            <person name="Zhang Y."/>
            <person name="Zimin A.V."/>
            <person name="Baldwin J."/>
            <person name="Abdouelleil A."/>
            <person name="Abdulkadir J."/>
            <person name="Abebe A."/>
            <person name="Abera B."/>
            <person name="Abreu J."/>
            <person name="Acer S.C."/>
            <person name="Aftuck L."/>
            <person name="Alexander A."/>
            <person name="An P."/>
            <person name="Anderson E."/>
            <person name="Anderson S."/>
            <person name="Arachi H."/>
            <person name="Azer M."/>
            <person name="Bachantsang P."/>
            <person name="Barry A."/>
            <person name="Bayul T."/>
            <person name="Berlin A."/>
            <person name="Bessette D."/>
            <person name="Bloom T."/>
            <person name="Blye J."/>
            <person name="Boguslavskiy L."/>
            <person name="Bonnet C."/>
            <person name="Boukhgalter B."/>
            <person name="Bourzgui I."/>
            <person name="Brown A."/>
            <person name="Cahill P."/>
            <person name="Channer S."/>
            <person name="Cheshatsang Y."/>
            <person name="Chuda L."/>
            <person name="Citroen M."/>
            <person name="Collymore A."/>
            <person name="Cooke P."/>
            <person name="Costello M."/>
            <person name="D'Aco K."/>
            <person name="Daza R."/>
            <person name="De Haan G."/>
            <person name="DeGray S."/>
            <person name="DeMaso C."/>
            <person name="Dhargay N."/>
            <person name="Dooley K."/>
            <person name="Dooley E."/>
            <person name="Doricent M."/>
            <person name="Dorje P."/>
            <person name="Dorjee K."/>
            <person name="Dupes A."/>
            <person name="Elong R."/>
            <person name="Falk J."/>
            <person name="Farina A."/>
            <person name="Faro S."/>
            <person name="Ferguson D."/>
            <person name="Fisher S."/>
            <person name="Foley C.D."/>
            <person name="Franke A."/>
            <person name="Friedrich D."/>
            <person name="Gadbois L."/>
            <person name="Gearin G."/>
            <person name="Gearin C.R."/>
            <person name="Giannoukos G."/>
            <person name="Goode T."/>
            <person name="Graham J."/>
            <person name="Grandbois E."/>
            <person name="Grewal S."/>
            <person name="Gyaltsen K."/>
            <person name="Hafez N."/>
            <person name="Hagos B."/>
            <person name="Hall J."/>
            <person name="Henson C."/>
            <person name="Hollinger A."/>
            <person name="Honan T."/>
            <person name="Huard M.D."/>
            <person name="Hughes L."/>
            <person name="Hurhula B."/>
            <person name="Husby M.E."/>
            <person name="Kamat A."/>
            <person name="Kanga B."/>
            <person name="Kashin S."/>
            <person name="Khazanovich D."/>
            <person name="Kisner P."/>
            <person name="Lance K."/>
            <person name="Lara M."/>
            <person name="Lee W."/>
            <person name="Lennon N."/>
            <person name="Letendre F."/>
            <person name="LeVine R."/>
            <person name="Lipovsky A."/>
            <person name="Liu X."/>
            <person name="Liu J."/>
            <person name="Liu S."/>
            <person name="Lokyitsang T."/>
            <person name="Lokyitsang Y."/>
            <person name="Lubonja R."/>
            <person name="Lui A."/>
            <person name="MacDonald P."/>
            <person name="Magnisalis V."/>
            <person name="Maru K."/>
            <person name="Matthews C."/>
            <person name="McCusker W."/>
            <person name="McDonough S."/>
            <person name="Mehta T."/>
            <person name="Meldrim J."/>
            <person name="Meneus L."/>
            <person name="Mihai O."/>
            <person name="Mihalev A."/>
            <person name="Mihova T."/>
            <person name="Mittelman R."/>
            <person name="Mlenga V."/>
            <person name="Montmayeur A."/>
            <person name="Mulrain L."/>
            <person name="Navidi A."/>
            <person name="Naylor J."/>
            <person name="Negash T."/>
            <person name="Nguyen T."/>
            <person name="Nguyen N."/>
            <person name="Nicol R."/>
            <person name="Norbu C."/>
            <person name="Norbu N."/>
            <person name="Novod N."/>
            <person name="O'Neill B."/>
            <person name="Osman S."/>
            <person name="Markiewicz E."/>
            <person name="Oyono O.L."/>
            <person name="Patti C."/>
            <person name="Phunkhang P."/>
            <person name="Pierre F."/>
            <person name="Priest M."/>
            <person name="Raghuraman S."/>
            <person name="Rege F."/>
            <person name="Reyes R."/>
            <person name="Rise C."/>
            <person name="Rogov P."/>
            <person name="Ross K."/>
            <person name="Ryan E."/>
            <person name="Settipalli S."/>
            <person name="Shea T."/>
            <person name="Sherpa N."/>
            <person name="Shi L."/>
            <person name="Shih D."/>
            <person name="Sparrow T."/>
            <person name="Spaulding J."/>
            <person name="Stalker J."/>
            <person name="Stange-Thomann N."/>
            <person name="Stavropoulos S."/>
            <person name="Stone C."/>
            <person name="Strader C."/>
            <person name="Tesfaye S."/>
            <person name="Thomson T."/>
            <person name="Thoulutsang Y."/>
            <person name="Thoulutsang D."/>
            <person name="Topham K."/>
            <person name="Topping I."/>
            <person name="Tsamla T."/>
            <person name="Vassiliev H."/>
            <person name="Vo A."/>
            <person name="Wangchuk T."/>
            <person name="Wangdi T."/>
            <person name="Weiand M."/>
            <person name="Wilkinson J."/>
            <person name="Wilson A."/>
            <person name="Yadav S."/>
            <person name="Young G."/>
            <person name="Yu Q."/>
            <person name="Zembek L."/>
            <person name="Zhong D."/>
            <person name="Zimmer A."/>
            <person name="Zwirko Z."/>
            <person name="Jaffe D.B."/>
            <person name="Alvarez P."/>
            <person name="Brockman W."/>
            <person name="Butler J."/>
            <person name="Chin C."/>
            <person name="Gnerre S."/>
            <person name="Grabherr M."/>
            <person name="Kleber M."/>
            <person name="Mauceli E."/>
            <person name="MacCallum I."/>
        </authorList>
    </citation>
    <scope>NUCLEOTIDE SEQUENCE [LARGE SCALE GENOMIC DNA]</scope>
    <source>
        <strain evidence="9">MSH-3 / Tucson 14011-0111.49</strain>
    </source>
</reference>
<keyword evidence="2" id="KW-0227">DNA damage</keyword>
<evidence type="ECO:0000256" key="1">
    <source>
        <dbReference type="ARBA" id="ARBA00004123"/>
    </source>
</evidence>
<feature type="compositionally biased region" description="Polar residues" evidence="6">
    <location>
        <begin position="961"/>
        <end position="972"/>
    </location>
</feature>
<dbReference type="OrthoDB" id="342264at2759"/>
<dbReference type="PhylomeDB" id="B4GS41"/>
<dbReference type="Gene3D" id="3.40.50.10190">
    <property type="entry name" value="BRCT domain"/>
    <property type="match status" value="2"/>
</dbReference>
<dbReference type="HOGENOM" id="CLU_260188_0_0_1"/>
<evidence type="ECO:0000256" key="4">
    <source>
        <dbReference type="ARBA" id="ARBA00023858"/>
    </source>
</evidence>
<evidence type="ECO:0000256" key="2">
    <source>
        <dbReference type="ARBA" id="ARBA00022763"/>
    </source>
</evidence>
<dbReference type="EMBL" id="CH479188">
    <property type="protein sequence ID" value="EDW40576.1"/>
    <property type="molecule type" value="Genomic_DNA"/>
</dbReference>
<feature type="compositionally biased region" description="Basic and acidic residues" evidence="6">
    <location>
        <begin position="790"/>
        <end position="803"/>
    </location>
</feature>